<dbReference type="PROSITE" id="PS50929">
    <property type="entry name" value="ABC_TM1F"/>
    <property type="match status" value="2"/>
</dbReference>
<evidence type="ECO:0000256" key="2">
    <source>
        <dbReference type="ARBA" id="ARBA00007577"/>
    </source>
</evidence>
<feature type="transmembrane region" description="Helical" evidence="11">
    <location>
        <begin position="189"/>
        <end position="211"/>
    </location>
</feature>
<dbReference type="InterPro" id="IPR011527">
    <property type="entry name" value="ABC1_TM_dom"/>
</dbReference>
<dbReference type="CDD" id="cd03249">
    <property type="entry name" value="ABC_MTABC3_MDL1_MDL2"/>
    <property type="match status" value="2"/>
</dbReference>
<feature type="transmembrane region" description="Helical" evidence="11">
    <location>
        <begin position="824"/>
        <end position="843"/>
    </location>
</feature>
<keyword evidence="4 11" id="KW-0812">Transmembrane</keyword>
<dbReference type="GO" id="GO:0016887">
    <property type="term" value="F:ATP hydrolysis activity"/>
    <property type="evidence" value="ECO:0007669"/>
    <property type="project" value="InterPro"/>
</dbReference>
<dbReference type="InterPro" id="IPR017871">
    <property type="entry name" value="ABC_transporter-like_CS"/>
</dbReference>
<accession>A0A1V6U8N7</accession>
<dbReference type="FunFam" id="3.40.50.300:FF:000251">
    <property type="entry name" value="ABC transporter B family member 19"/>
    <property type="match status" value="1"/>
</dbReference>
<keyword evidence="15" id="KW-1185">Reference proteome</keyword>
<feature type="transmembrane region" description="Helical" evidence="11">
    <location>
        <begin position="164"/>
        <end position="183"/>
    </location>
</feature>
<evidence type="ECO:0008006" key="16">
    <source>
        <dbReference type="Google" id="ProtNLM"/>
    </source>
</evidence>
<dbReference type="SMART" id="SM00382">
    <property type="entry name" value="AAA"/>
    <property type="match status" value="2"/>
</dbReference>
<evidence type="ECO:0000313" key="14">
    <source>
        <dbReference type="EMBL" id="OQE34858.1"/>
    </source>
</evidence>
<feature type="transmembrane region" description="Helical" evidence="11">
    <location>
        <begin position="37"/>
        <end position="61"/>
    </location>
</feature>
<evidence type="ECO:0000256" key="1">
    <source>
        <dbReference type="ARBA" id="ARBA00004141"/>
    </source>
</evidence>
<evidence type="ECO:0000259" key="13">
    <source>
        <dbReference type="PROSITE" id="PS50929"/>
    </source>
</evidence>
<dbReference type="Gene3D" id="3.40.50.300">
    <property type="entry name" value="P-loop containing nucleotide triphosphate hydrolases"/>
    <property type="match status" value="2"/>
</dbReference>
<dbReference type="FunFam" id="3.40.50.300:FF:000913">
    <property type="entry name" value="ABC multidrug transporter SitT"/>
    <property type="match status" value="1"/>
</dbReference>
<dbReference type="Proteomes" id="UP000191500">
    <property type="component" value="Unassembled WGS sequence"/>
</dbReference>
<keyword evidence="9 11" id="KW-0472">Membrane</keyword>
<feature type="transmembrane region" description="Helical" evidence="11">
    <location>
        <begin position="749"/>
        <end position="773"/>
    </location>
</feature>
<feature type="transmembrane region" description="Helical" evidence="11">
    <location>
        <begin position="963"/>
        <end position="984"/>
    </location>
</feature>
<keyword evidence="5" id="KW-0677">Repeat</keyword>
<feature type="transmembrane region" description="Helical" evidence="11">
    <location>
        <begin position="927"/>
        <end position="951"/>
    </location>
</feature>
<dbReference type="Pfam" id="PF00664">
    <property type="entry name" value="ABC_membrane"/>
    <property type="match status" value="2"/>
</dbReference>
<dbReference type="Gene3D" id="1.20.1560.10">
    <property type="entry name" value="ABC transporter type 1, transmembrane domain"/>
    <property type="match status" value="1"/>
</dbReference>
<evidence type="ECO:0000256" key="3">
    <source>
        <dbReference type="ARBA" id="ARBA00022448"/>
    </source>
</evidence>
<dbReference type="InterPro" id="IPR039421">
    <property type="entry name" value="Type_1_exporter"/>
</dbReference>
<organism evidence="14 15">
    <name type="scientific">Penicillium coprophilum</name>
    <dbReference type="NCBI Taxonomy" id="36646"/>
    <lineage>
        <taxon>Eukaryota</taxon>
        <taxon>Fungi</taxon>
        <taxon>Dikarya</taxon>
        <taxon>Ascomycota</taxon>
        <taxon>Pezizomycotina</taxon>
        <taxon>Eurotiomycetes</taxon>
        <taxon>Eurotiomycetidae</taxon>
        <taxon>Eurotiales</taxon>
        <taxon>Aspergillaceae</taxon>
        <taxon>Penicillium</taxon>
    </lineage>
</organism>
<dbReference type="GO" id="GO:0005743">
    <property type="term" value="C:mitochondrial inner membrane"/>
    <property type="evidence" value="ECO:0007669"/>
    <property type="project" value="TreeGrafter"/>
</dbReference>
<feature type="transmembrane region" description="Helical" evidence="11">
    <location>
        <begin position="91"/>
        <end position="113"/>
    </location>
</feature>
<dbReference type="CDD" id="cd18577">
    <property type="entry name" value="ABC_6TM_Pgp_ABCB1_D1_like"/>
    <property type="match status" value="1"/>
</dbReference>
<dbReference type="PROSITE" id="PS50893">
    <property type="entry name" value="ABC_TRANSPORTER_2"/>
    <property type="match status" value="2"/>
</dbReference>
<gene>
    <name evidence="14" type="ORF">PENCOP_c015G04060</name>
</gene>
<dbReference type="InterPro" id="IPR003593">
    <property type="entry name" value="AAA+_ATPase"/>
</dbReference>
<dbReference type="PROSITE" id="PS00211">
    <property type="entry name" value="ABC_TRANSPORTER_1"/>
    <property type="match status" value="2"/>
</dbReference>
<evidence type="ECO:0000313" key="15">
    <source>
        <dbReference type="Proteomes" id="UP000191500"/>
    </source>
</evidence>
<dbReference type="GO" id="GO:0015421">
    <property type="term" value="F:ABC-type oligopeptide transporter activity"/>
    <property type="evidence" value="ECO:0007669"/>
    <property type="project" value="TreeGrafter"/>
</dbReference>
<evidence type="ECO:0000256" key="8">
    <source>
        <dbReference type="ARBA" id="ARBA00022989"/>
    </source>
</evidence>
<dbReference type="PANTHER" id="PTHR43394">
    <property type="entry name" value="ATP-DEPENDENT PERMEASE MDL1, MITOCHONDRIAL"/>
    <property type="match status" value="1"/>
</dbReference>
<dbReference type="SUPFAM" id="SSF52540">
    <property type="entry name" value="P-loop containing nucleoside triphosphate hydrolases"/>
    <property type="match status" value="2"/>
</dbReference>
<evidence type="ECO:0000256" key="5">
    <source>
        <dbReference type="ARBA" id="ARBA00022737"/>
    </source>
</evidence>
<sequence length="1273" mass="138221">MIDHELYRDEVLDRQVNGLSGAKPAKSVFEFATRLDLVIIAISCISAAVAGGLNPLLTVLYGQLVGSFNGFKDGTTSATTLKSDISRFTLFFVYLAIGMFVSIYITTVGFFYTGERITKTLRRTYLKTAIRQNISFFDTLGAGEITTRITTDISLIQEGITGNLSVSLTAAATFISALVIAFVMYWKLAFVLCSTVVALTIFGSVGILLPVRWTKESLQYYSNGASVAEEAISSIRHITAFGIQEKMVERYDKFLQRAERPSFKANSITALMMSASEAVPYFSYGLSFWEGSRMHVNGEISVSGLTTSTLAIVIGAWAVERVAPNAKAFVHSIASAAAVLESIARKSPQDPLSEEGTRLESSNYDIKIRNLDLVYPSRREVTVLKNLSMDIPACKTTAIIGASGSGKSSIIGLLERFYTPTKGDILLGDHDIQNLSLHWLRSQMSLVGQEPTLFNTTIFENIVYGLDDETFTACNPEKLRALVEDAATKANAHNFVSSLPEGYQTLVGEKGAHLSGGQRQRICIARAIIKNPRVLLLDEATSALDTGTERAVQKALSLAAKGRTTIVIAHRLSTIRDADNIIVMAAGRIIEQGTHDDLMAKHGQYEQLVEKQRISDQGAEGTLTNEINSVESDSESFSEKAIPFEESESGEKTEAVTLTEAKRASIAYPSGSAQQKKKSSLSWNNLSSTVGLIQRLSRSEVFTILTATIAATLAGLGVPAQSVIFASMISSLSLAPASYLRDRVDFWALMYLVMGLGMFAAYLGQGVGFAYAAEKLTHRTRRLVLSHILRQEVAFFDTKENSIGTLTSLLSSAPSDLNGLSGSVLGALLTFLATIIGGIVLSVVIGWKLALVCTATIPLVAGFGWIRLSMLTLMRDTMKKTHQDSAAYASEAISAIRTVASLNMEARVLKHYNEILSRQSSQAVRSILQASALYAASQSVVFLCAALAFWYGGNLIANNEYSMFQFFICFASLISGAQIAGAIFSHAPGMSRAIDAAQDLNSIFDRQPSIDSWDTMRRKAPEKNAFRGAVEFRNVNFSYASRKDRLVINDFSMKILPGQFIALVGPSGCGKSTLIGLLERFFDPTSGQILVNGEDISKLEVGSYRSLLSLVGQEPTLYSGTIRDNLILGSPDDVSEEDIVEACKAANIYDVIISLPQGFDTETGSRGIMLSGGQRQRIAIARALLRNTKILLLDEATAALDSASEAVVQEALNKAAKKRTTIAVAHRLRTIEKADLIFVLDAGRLVEVGKHSELMRKGGVYKELVKMQNMGLQ</sequence>
<name>A0A1V6U8N7_9EURO</name>
<evidence type="ECO:0000256" key="11">
    <source>
        <dbReference type="SAM" id="Phobius"/>
    </source>
</evidence>
<dbReference type="CDD" id="cd18578">
    <property type="entry name" value="ABC_6TM_Pgp_ABCB1_D2_like"/>
    <property type="match status" value="1"/>
</dbReference>
<feature type="domain" description="ABC transporter" evidence="12">
    <location>
        <begin position="368"/>
        <end position="611"/>
    </location>
</feature>
<feature type="region of interest" description="Disordered" evidence="10">
    <location>
        <begin position="630"/>
        <end position="654"/>
    </location>
</feature>
<keyword evidence="3" id="KW-0813">Transport</keyword>
<dbReference type="PANTHER" id="PTHR43394:SF11">
    <property type="entry name" value="ATP-BINDING CASSETTE TRANSPORTER"/>
    <property type="match status" value="1"/>
</dbReference>
<dbReference type="InterPro" id="IPR003439">
    <property type="entry name" value="ABC_transporter-like_ATP-bd"/>
</dbReference>
<comment type="similarity">
    <text evidence="2">Belongs to the ABC transporter superfamily. ABCB family. Multidrug resistance exporter (TC 3.A.1.201) subfamily.</text>
</comment>
<evidence type="ECO:0000259" key="12">
    <source>
        <dbReference type="PROSITE" id="PS50893"/>
    </source>
</evidence>
<feature type="transmembrane region" description="Helical" evidence="11">
    <location>
        <begin position="849"/>
        <end position="870"/>
    </location>
</feature>
<dbReference type="InterPro" id="IPR036640">
    <property type="entry name" value="ABC1_TM_sf"/>
</dbReference>
<evidence type="ECO:0000256" key="6">
    <source>
        <dbReference type="ARBA" id="ARBA00022741"/>
    </source>
</evidence>
<dbReference type="Pfam" id="PF00005">
    <property type="entry name" value="ABC_tran"/>
    <property type="match status" value="2"/>
</dbReference>
<comment type="subcellular location">
    <subcellularLocation>
        <location evidence="1">Membrane</location>
        <topology evidence="1">Multi-pass membrane protein</topology>
    </subcellularLocation>
</comment>
<dbReference type="STRING" id="36646.A0A1V6U8N7"/>
<feature type="domain" description="ABC transmembrane type-1" evidence="13">
    <location>
        <begin position="705"/>
        <end position="992"/>
    </location>
</feature>
<dbReference type="EMBL" id="MDDG01000015">
    <property type="protein sequence ID" value="OQE34858.1"/>
    <property type="molecule type" value="Genomic_DNA"/>
</dbReference>
<feature type="domain" description="ABC transporter" evidence="12">
    <location>
        <begin position="1030"/>
        <end position="1267"/>
    </location>
</feature>
<reference evidence="15" key="1">
    <citation type="journal article" date="2017" name="Nat. Microbiol.">
        <title>Global analysis of biosynthetic gene clusters reveals vast potential of secondary metabolite production in Penicillium species.</title>
        <authorList>
            <person name="Nielsen J.C."/>
            <person name="Grijseels S."/>
            <person name="Prigent S."/>
            <person name="Ji B."/>
            <person name="Dainat J."/>
            <person name="Nielsen K.F."/>
            <person name="Frisvad J.C."/>
            <person name="Workman M."/>
            <person name="Nielsen J."/>
        </authorList>
    </citation>
    <scope>NUCLEOTIDE SEQUENCE [LARGE SCALE GENOMIC DNA]</scope>
    <source>
        <strain evidence="15">IBT 31321</strain>
    </source>
</reference>
<keyword evidence="7" id="KW-0067">ATP-binding</keyword>
<evidence type="ECO:0000256" key="7">
    <source>
        <dbReference type="ARBA" id="ARBA00022840"/>
    </source>
</evidence>
<dbReference type="InterPro" id="IPR027417">
    <property type="entry name" value="P-loop_NTPase"/>
</dbReference>
<dbReference type="GO" id="GO:0005524">
    <property type="term" value="F:ATP binding"/>
    <property type="evidence" value="ECO:0007669"/>
    <property type="project" value="UniProtKB-KW"/>
</dbReference>
<feature type="domain" description="ABC transmembrane type-1" evidence="13">
    <location>
        <begin position="41"/>
        <end position="331"/>
    </location>
</feature>
<feature type="transmembrane region" description="Helical" evidence="11">
    <location>
        <begin position="701"/>
        <end position="729"/>
    </location>
</feature>
<evidence type="ECO:0000256" key="10">
    <source>
        <dbReference type="SAM" id="MobiDB-lite"/>
    </source>
</evidence>
<protein>
    <recommendedName>
        <fullName evidence="16">Leptomycin B resistance protein pmd1</fullName>
    </recommendedName>
</protein>
<comment type="caution">
    <text evidence="14">The sequence shown here is derived from an EMBL/GenBank/DDBJ whole genome shotgun (WGS) entry which is preliminary data.</text>
</comment>
<keyword evidence="6" id="KW-0547">Nucleotide-binding</keyword>
<proteinExistence type="inferred from homology"/>
<dbReference type="GO" id="GO:0090374">
    <property type="term" value="P:oligopeptide export from mitochondrion"/>
    <property type="evidence" value="ECO:0007669"/>
    <property type="project" value="TreeGrafter"/>
</dbReference>
<dbReference type="SUPFAM" id="SSF90123">
    <property type="entry name" value="ABC transporter transmembrane region"/>
    <property type="match status" value="2"/>
</dbReference>
<evidence type="ECO:0000256" key="9">
    <source>
        <dbReference type="ARBA" id="ARBA00023136"/>
    </source>
</evidence>
<dbReference type="AlphaFoldDB" id="A0A1V6U8N7"/>
<evidence type="ECO:0000256" key="4">
    <source>
        <dbReference type="ARBA" id="ARBA00022692"/>
    </source>
</evidence>
<keyword evidence="8 11" id="KW-1133">Transmembrane helix</keyword>